<name>A0A832W6K5_9EURY</name>
<proteinExistence type="predicted"/>
<dbReference type="Pfam" id="PF05016">
    <property type="entry name" value="ParE_toxin"/>
    <property type="match status" value="1"/>
</dbReference>
<keyword evidence="1" id="KW-1277">Toxin-antitoxin system</keyword>
<dbReference type="InterPro" id="IPR035093">
    <property type="entry name" value="RelE/ParE_toxin_dom_sf"/>
</dbReference>
<dbReference type="PANTHER" id="PTHR35601">
    <property type="entry name" value="TOXIN RELE"/>
    <property type="match status" value="1"/>
</dbReference>
<dbReference type="OMA" id="WCVELET"/>
<sequence length="87" mass="10308">MYRIIYSPAAKRDLKRLPADVQDRVHDALEEIADDPYAHVKKLKTPYNSPIFAYRVGKYRVIMSIHDFELIILVLEVGDRKNIYRKF</sequence>
<dbReference type="AlphaFoldDB" id="A0A832W6K5"/>
<reference evidence="2" key="1">
    <citation type="journal article" date="2020" name="bioRxiv">
        <title>A rank-normalized archaeal taxonomy based on genome phylogeny resolves widespread incomplete and uneven classifications.</title>
        <authorList>
            <person name="Rinke C."/>
            <person name="Chuvochina M."/>
            <person name="Mussig A.J."/>
            <person name="Chaumeil P.-A."/>
            <person name="Waite D.W."/>
            <person name="Whitman W.B."/>
            <person name="Parks D.H."/>
            <person name="Hugenholtz P."/>
        </authorList>
    </citation>
    <scope>NUCLEOTIDE SEQUENCE</scope>
    <source>
        <strain evidence="2">UBA8876</strain>
    </source>
</reference>
<dbReference type="GeneID" id="1472268"/>
<dbReference type="EMBL" id="DUJU01000053">
    <property type="protein sequence ID" value="HIH93334.1"/>
    <property type="molecule type" value="Genomic_DNA"/>
</dbReference>
<dbReference type="Proteomes" id="UP000600774">
    <property type="component" value="Unassembled WGS sequence"/>
</dbReference>
<dbReference type="SUPFAM" id="SSF143011">
    <property type="entry name" value="RelE-like"/>
    <property type="match status" value="1"/>
</dbReference>
<protein>
    <submittedName>
        <fullName evidence="2">Type II toxin-antitoxin system RelE/ParE family toxin</fullName>
    </submittedName>
</protein>
<dbReference type="Gene3D" id="3.30.2310.20">
    <property type="entry name" value="RelE-like"/>
    <property type="match status" value="1"/>
</dbReference>
<evidence type="ECO:0000256" key="1">
    <source>
        <dbReference type="ARBA" id="ARBA00022649"/>
    </source>
</evidence>
<comment type="caution">
    <text evidence="2">The sequence shown here is derived from an EMBL/GenBank/DDBJ whole genome shotgun (WGS) entry which is preliminary data.</text>
</comment>
<accession>A0A832W6K5</accession>
<organism evidence="2 3">
    <name type="scientific">Methanosarcina acetivorans</name>
    <dbReference type="NCBI Taxonomy" id="2214"/>
    <lineage>
        <taxon>Archaea</taxon>
        <taxon>Methanobacteriati</taxon>
        <taxon>Methanobacteriota</taxon>
        <taxon>Stenosarchaea group</taxon>
        <taxon>Methanomicrobia</taxon>
        <taxon>Methanosarcinales</taxon>
        <taxon>Methanosarcinaceae</taxon>
        <taxon>Methanosarcina</taxon>
    </lineage>
</organism>
<evidence type="ECO:0000313" key="3">
    <source>
        <dbReference type="Proteomes" id="UP000600774"/>
    </source>
</evidence>
<dbReference type="InterPro" id="IPR007712">
    <property type="entry name" value="RelE/ParE_toxin"/>
</dbReference>
<dbReference type="PANTHER" id="PTHR35601:SF1">
    <property type="entry name" value="TOXIN RELE"/>
    <property type="match status" value="1"/>
</dbReference>
<dbReference type="RefSeq" id="WP_011020433.1">
    <property type="nucleotide sequence ID" value="NZ_DUJU01000053.1"/>
</dbReference>
<evidence type="ECO:0000313" key="2">
    <source>
        <dbReference type="EMBL" id="HIH93334.1"/>
    </source>
</evidence>
<gene>
    <name evidence="2" type="ORF">HA338_04595</name>
</gene>